<reference evidence="2" key="2">
    <citation type="submission" date="2020-06" db="EMBL/GenBank/DDBJ databases">
        <title>Helianthus annuus Genome sequencing and assembly Release 2.</title>
        <authorList>
            <person name="Gouzy J."/>
            <person name="Langlade N."/>
            <person name="Munos S."/>
        </authorList>
    </citation>
    <scope>NUCLEOTIDE SEQUENCE</scope>
    <source>
        <tissue evidence="2">Leaves</tissue>
    </source>
</reference>
<accession>A0A9K3I1Y7</accession>
<dbReference type="EMBL" id="MNCJ02000325">
    <property type="protein sequence ID" value="KAF5788296.1"/>
    <property type="molecule type" value="Genomic_DNA"/>
</dbReference>
<keyword evidence="2" id="KW-0808">Transferase</keyword>
<sequence length="93" mass="10841">MVDFLIWRIVQDKLPTTTALARRNIFVLNTRCKMCEDEDESALHLFVSCRIAVLVWEVISQWCKLSPIYILELKDSANINKRNRGSGGSHYLW</sequence>
<dbReference type="Proteomes" id="UP000215914">
    <property type="component" value="Unassembled WGS sequence"/>
</dbReference>
<comment type="caution">
    <text evidence="2">The sequence shown here is derived from an EMBL/GenBank/DDBJ whole genome shotgun (WGS) entry which is preliminary data.</text>
</comment>
<proteinExistence type="predicted"/>
<evidence type="ECO:0000313" key="2">
    <source>
        <dbReference type="EMBL" id="KAF5788296.1"/>
    </source>
</evidence>
<organism evidence="2 3">
    <name type="scientific">Helianthus annuus</name>
    <name type="common">Common sunflower</name>
    <dbReference type="NCBI Taxonomy" id="4232"/>
    <lineage>
        <taxon>Eukaryota</taxon>
        <taxon>Viridiplantae</taxon>
        <taxon>Streptophyta</taxon>
        <taxon>Embryophyta</taxon>
        <taxon>Tracheophyta</taxon>
        <taxon>Spermatophyta</taxon>
        <taxon>Magnoliopsida</taxon>
        <taxon>eudicotyledons</taxon>
        <taxon>Gunneridae</taxon>
        <taxon>Pentapetalae</taxon>
        <taxon>asterids</taxon>
        <taxon>campanulids</taxon>
        <taxon>Asterales</taxon>
        <taxon>Asteraceae</taxon>
        <taxon>Asteroideae</taxon>
        <taxon>Heliantheae alliance</taxon>
        <taxon>Heliantheae</taxon>
        <taxon>Helianthus</taxon>
    </lineage>
</organism>
<evidence type="ECO:0000313" key="3">
    <source>
        <dbReference type="Proteomes" id="UP000215914"/>
    </source>
</evidence>
<keyword evidence="3" id="KW-1185">Reference proteome</keyword>
<dbReference type="InterPro" id="IPR026960">
    <property type="entry name" value="RVT-Znf"/>
</dbReference>
<dbReference type="Pfam" id="PF13966">
    <property type="entry name" value="zf-RVT"/>
    <property type="match status" value="1"/>
</dbReference>
<keyword evidence="2" id="KW-0548">Nucleotidyltransferase</keyword>
<evidence type="ECO:0000259" key="1">
    <source>
        <dbReference type="Pfam" id="PF13966"/>
    </source>
</evidence>
<keyword evidence="2" id="KW-0695">RNA-directed DNA polymerase</keyword>
<gene>
    <name evidence="2" type="ORF">HanXRQr2_Chr10g0462481</name>
</gene>
<name>A0A9K3I1Y7_HELAN</name>
<dbReference type="Gramene" id="mRNA:HanXRQr2_Chr10g0462481">
    <property type="protein sequence ID" value="CDS:HanXRQr2_Chr10g0462481.1"/>
    <property type="gene ID" value="HanXRQr2_Chr10g0462481"/>
</dbReference>
<protein>
    <submittedName>
        <fullName evidence="2">Reverse transcriptase zinc-binding domain-containing protein</fullName>
    </submittedName>
</protein>
<dbReference type="AlphaFoldDB" id="A0A9K3I1Y7"/>
<dbReference type="GO" id="GO:0003964">
    <property type="term" value="F:RNA-directed DNA polymerase activity"/>
    <property type="evidence" value="ECO:0007669"/>
    <property type="project" value="UniProtKB-KW"/>
</dbReference>
<feature type="domain" description="Reverse transcriptase zinc-binding" evidence="1">
    <location>
        <begin position="2"/>
        <end position="56"/>
    </location>
</feature>
<reference evidence="2" key="1">
    <citation type="journal article" date="2017" name="Nature">
        <title>The sunflower genome provides insights into oil metabolism, flowering and Asterid evolution.</title>
        <authorList>
            <person name="Badouin H."/>
            <person name="Gouzy J."/>
            <person name="Grassa C.J."/>
            <person name="Murat F."/>
            <person name="Staton S.E."/>
            <person name="Cottret L."/>
            <person name="Lelandais-Briere C."/>
            <person name="Owens G.L."/>
            <person name="Carrere S."/>
            <person name="Mayjonade B."/>
            <person name="Legrand L."/>
            <person name="Gill N."/>
            <person name="Kane N.C."/>
            <person name="Bowers J.E."/>
            <person name="Hubner S."/>
            <person name="Bellec A."/>
            <person name="Berard A."/>
            <person name="Berges H."/>
            <person name="Blanchet N."/>
            <person name="Boniface M.C."/>
            <person name="Brunel D."/>
            <person name="Catrice O."/>
            <person name="Chaidir N."/>
            <person name="Claudel C."/>
            <person name="Donnadieu C."/>
            <person name="Faraut T."/>
            <person name="Fievet G."/>
            <person name="Helmstetter N."/>
            <person name="King M."/>
            <person name="Knapp S.J."/>
            <person name="Lai Z."/>
            <person name="Le Paslier M.C."/>
            <person name="Lippi Y."/>
            <person name="Lorenzon L."/>
            <person name="Mandel J.R."/>
            <person name="Marage G."/>
            <person name="Marchand G."/>
            <person name="Marquand E."/>
            <person name="Bret-Mestries E."/>
            <person name="Morien E."/>
            <person name="Nambeesan S."/>
            <person name="Nguyen T."/>
            <person name="Pegot-Espagnet P."/>
            <person name="Pouilly N."/>
            <person name="Raftis F."/>
            <person name="Sallet E."/>
            <person name="Schiex T."/>
            <person name="Thomas J."/>
            <person name="Vandecasteele C."/>
            <person name="Vares D."/>
            <person name="Vear F."/>
            <person name="Vautrin S."/>
            <person name="Crespi M."/>
            <person name="Mangin B."/>
            <person name="Burke J.M."/>
            <person name="Salse J."/>
            <person name="Munos S."/>
            <person name="Vincourt P."/>
            <person name="Rieseberg L.H."/>
            <person name="Langlade N.B."/>
        </authorList>
    </citation>
    <scope>NUCLEOTIDE SEQUENCE</scope>
    <source>
        <tissue evidence="2">Leaves</tissue>
    </source>
</reference>